<sequence length="521" mass="56851">MQDLSCNETLPTCACARAQPGTPGAAGRLRRPVSAPRHLAGRGSERCQPQGRGDQQVRLHRGPRRRRLRRHAGRRRGRPAAPGQGQETHHRPDLQPCRRRIVSGAGSSEPTRHDRAAMIAFVTDGDTENALREGLAEVVGMTLDVRRGGVKGAMAAMRKIATPRTLIIDVSGEAHPLTALASLADIIEPEVQVLVTGDPRDVDFYRQVTRGLGSAEYLPKPLSRDMVSRHFAPLLAGQTANHEIIQGGRMVTVTGVRGGTGATTIAVHLAWHFAVDMRRHTALLDPDLHMGNMAMLLNSKATGGLRTALENPDRLDELFVERAAQPIENSPQAERLHVLAGACRMTDDLNYSPNAATRLTQLLQRRYGFVVADVPFRPSPLYRDLMALAHQRILVMEPSLSSIRDTLRLMSLPNSQNQSRRAIVVLNRLGQNGGLTRRQVEDALKMAPDVVINDLPKQISAAATIGEPASAMKGAFRAGIIELARQAAFERLLDSSKARASTQTETKQGMLPKLRLFGRAA</sequence>
<evidence type="ECO:0000256" key="1">
    <source>
        <dbReference type="ARBA" id="ARBA00022741"/>
    </source>
</evidence>
<proteinExistence type="predicted"/>
<protein>
    <submittedName>
        <fullName evidence="4">Pilus assembly protein</fullName>
    </submittedName>
</protein>
<name>A0A5R9IZG4_9PROT</name>
<feature type="region of interest" description="Disordered" evidence="3">
    <location>
        <begin position="37"/>
        <end position="112"/>
    </location>
</feature>
<dbReference type="AlphaFoldDB" id="A0A5R9IZG4"/>
<keyword evidence="5" id="KW-1185">Reference proteome</keyword>
<dbReference type="Pfam" id="PF06564">
    <property type="entry name" value="CBP_BcsQ"/>
    <property type="match status" value="1"/>
</dbReference>
<dbReference type="Proteomes" id="UP000305654">
    <property type="component" value="Unassembled WGS sequence"/>
</dbReference>
<dbReference type="SUPFAM" id="SSF52540">
    <property type="entry name" value="P-loop containing nucleoside triphosphate hydrolases"/>
    <property type="match status" value="1"/>
</dbReference>
<evidence type="ECO:0000313" key="5">
    <source>
        <dbReference type="Proteomes" id="UP000305654"/>
    </source>
</evidence>
<evidence type="ECO:0000313" key="4">
    <source>
        <dbReference type="EMBL" id="TLU70870.1"/>
    </source>
</evidence>
<dbReference type="PANTHER" id="PTHR43384">
    <property type="entry name" value="SEPTUM SITE-DETERMINING PROTEIN MIND HOMOLOG, CHLOROPLASTIC-RELATED"/>
    <property type="match status" value="1"/>
</dbReference>
<reference evidence="4 5" key="1">
    <citation type="submission" date="2019-05" db="EMBL/GenBank/DDBJ databases">
        <authorList>
            <person name="Pankratov T."/>
            <person name="Grouzdev D."/>
        </authorList>
    </citation>
    <scope>NUCLEOTIDE SEQUENCE [LARGE SCALE GENOMIC DNA]</scope>
    <source>
        <strain evidence="4 5">KEBCLARHB70R</strain>
    </source>
</reference>
<evidence type="ECO:0000256" key="2">
    <source>
        <dbReference type="ARBA" id="ARBA00022840"/>
    </source>
</evidence>
<keyword evidence="1" id="KW-0547">Nucleotide-binding</keyword>
<keyword evidence="2" id="KW-0067">ATP-binding</keyword>
<dbReference type="GO" id="GO:0009898">
    <property type="term" value="C:cytoplasmic side of plasma membrane"/>
    <property type="evidence" value="ECO:0007669"/>
    <property type="project" value="TreeGrafter"/>
</dbReference>
<dbReference type="OrthoDB" id="9783172at2"/>
<accession>A0A5R9IZG4</accession>
<dbReference type="InterPro" id="IPR017746">
    <property type="entry name" value="Cellulose_synthase_operon_BcsQ"/>
</dbReference>
<evidence type="ECO:0000256" key="3">
    <source>
        <dbReference type="SAM" id="MobiDB-lite"/>
    </source>
</evidence>
<dbReference type="EMBL" id="VCDI01000010">
    <property type="protein sequence ID" value="TLU70870.1"/>
    <property type="molecule type" value="Genomic_DNA"/>
</dbReference>
<dbReference type="GO" id="GO:0005829">
    <property type="term" value="C:cytosol"/>
    <property type="evidence" value="ECO:0007669"/>
    <property type="project" value="TreeGrafter"/>
</dbReference>
<comment type="caution">
    <text evidence="4">The sequence shown here is derived from an EMBL/GenBank/DDBJ whole genome shotgun (WGS) entry which is preliminary data.</text>
</comment>
<feature type="compositionally biased region" description="Basic residues" evidence="3">
    <location>
        <begin position="58"/>
        <end position="78"/>
    </location>
</feature>
<dbReference type="PANTHER" id="PTHR43384:SF6">
    <property type="entry name" value="SEPTUM SITE-DETERMINING PROTEIN MIND HOMOLOG, CHLOROPLASTIC"/>
    <property type="match status" value="1"/>
</dbReference>
<dbReference type="Gene3D" id="3.40.50.300">
    <property type="entry name" value="P-loop containing nucleotide triphosphate hydrolases"/>
    <property type="match status" value="1"/>
</dbReference>
<dbReference type="GO" id="GO:0016887">
    <property type="term" value="F:ATP hydrolysis activity"/>
    <property type="evidence" value="ECO:0007669"/>
    <property type="project" value="TreeGrafter"/>
</dbReference>
<dbReference type="GO" id="GO:0005524">
    <property type="term" value="F:ATP binding"/>
    <property type="evidence" value="ECO:0007669"/>
    <property type="project" value="UniProtKB-KW"/>
</dbReference>
<gene>
    <name evidence="4" type="ORF">FE263_20000</name>
</gene>
<dbReference type="InterPro" id="IPR050625">
    <property type="entry name" value="ParA/MinD_ATPase"/>
</dbReference>
<organism evidence="4 5">
    <name type="scientific">Lichenicoccus roseus</name>
    <dbReference type="NCBI Taxonomy" id="2683649"/>
    <lineage>
        <taxon>Bacteria</taxon>
        <taxon>Pseudomonadati</taxon>
        <taxon>Pseudomonadota</taxon>
        <taxon>Alphaproteobacteria</taxon>
        <taxon>Acetobacterales</taxon>
        <taxon>Acetobacteraceae</taxon>
        <taxon>Lichenicoccus</taxon>
    </lineage>
</organism>
<dbReference type="Gene3D" id="3.40.50.2300">
    <property type="match status" value="1"/>
</dbReference>
<dbReference type="InterPro" id="IPR027417">
    <property type="entry name" value="P-loop_NTPase"/>
</dbReference>
<dbReference type="GO" id="GO:0051782">
    <property type="term" value="P:negative regulation of cell division"/>
    <property type="evidence" value="ECO:0007669"/>
    <property type="project" value="TreeGrafter"/>
</dbReference>